<dbReference type="InterPro" id="IPR053790">
    <property type="entry name" value="P5CR-like_CS"/>
</dbReference>
<evidence type="ECO:0000256" key="11">
    <source>
        <dbReference type="RuleBase" id="RU003903"/>
    </source>
</evidence>
<keyword evidence="5 8" id="KW-0641">Proline biosynthesis</keyword>
<dbReference type="GO" id="GO:0004735">
    <property type="term" value="F:pyrroline-5-carboxylate reductase activity"/>
    <property type="evidence" value="ECO:0007669"/>
    <property type="project" value="UniProtKB-UniRule"/>
</dbReference>
<evidence type="ECO:0000256" key="9">
    <source>
        <dbReference type="NCBIfam" id="TIGR00112"/>
    </source>
</evidence>
<evidence type="ECO:0000256" key="5">
    <source>
        <dbReference type="ARBA" id="ARBA00022650"/>
    </source>
</evidence>
<dbReference type="PANTHER" id="PTHR11645:SF0">
    <property type="entry name" value="PYRROLINE-5-CARBOXYLATE REDUCTASE 3"/>
    <property type="match status" value="1"/>
</dbReference>
<dbReference type="SUPFAM" id="SSF51735">
    <property type="entry name" value="NAD(P)-binding Rossmann-fold domains"/>
    <property type="match status" value="1"/>
</dbReference>
<dbReference type="FunFam" id="3.40.50.720:FF:000190">
    <property type="entry name" value="Pyrroline-5-carboxylate reductase"/>
    <property type="match status" value="1"/>
</dbReference>
<dbReference type="NCBIfam" id="TIGR00112">
    <property type="entry name" value="proC"/>
    <property type="match status" value="1"/>
</dbReference>
<organism evidence="14 15">
    <name type="scientific">Phorcysia thermohydrogeniphila</name>
    <dbReference type="NCBI Taxonomy" id="936138"/>
    <lineage>
        <taxon>Bacteria</taxon>
        <taxon>Pseudomonadati</taxon>
        <taxon>Aquificota</taxon>
        <taxon>Aquificia</taxon>
        <taxon>Desulfurobacteriales</taxon>
        <taxon>Desulfurobacteriaceae</taxon>
        <taxon>Phorcysia</taxon>
    </lineage>
</organism>
<dbReference type="Proteomes" id="UP000295777">
    <property type="component" value="Unassembled WGS sequence"/>
</dbReference>
<evidence type="ECO:0000259" key="13">
    <source>
        <dbReference type="Pfam" id="PF14748"/>
    </source>
</evidence>
<dbReference type="SUPFAM" id="SSF48179">
    <property type="entry name" value="6-phosphogluconate dehydrogenase C-terminal domain-like"/>
    <property type="match status" value="1"/>
</dbReference>
<dbReference type="InterPro" id="IPR000304">
    <property type="entry name" value="Pyrroline-COOH_reductase"/>
</dbReference>
<keyword evidence="6 8" id="KW-0521">NADP</keyword>
<dbReference type="GO" id="GO:0055129">
    <property type="term" value="P:L-proline biosynthetic process"/>
    <property type="evidence" value="ECO:0007669"/>
    <property type="project" value="UniProtKB-UniRule"/>
</dbReference>
<evidence type="ECO:0000256" key="3">
    <source>
        <dbReference type="ARBA" id="ARBA00022490"/>
    </source>
</evidence>
<keyword evidence="4 8" id="KW-0028">Amino-acid biosynthesis</keyword>
<dbReference type="PANTHER" id="PTHR11645">
    <property type="entry name" value="PYRROLINE-5-CARBOXYLATE REDUCTASE"/>
    <property type="match status" value="1"/>
</dbReference>
<evidence type="ECO:0000256" key="10">
    <source>
        <dbReference type="PIRSR" id="PIRSR000193-1"/>
    </source>
</evidence>
<dbReference type="PROSITE" id="PS00521">
    <property type="entry name" value="P5CR"/>
    <property type="match status" value="1"/>
</dbReference>
<proteinExistence type="inferred from homology"/>
<dbReference type="GO" id="GO:0005737">
    <property type="term" value="C:cytoplasm"/>
    <property type="evidence" value="ECO:0007669"/>
    <property type="project" value="UniProtKB-SubCell"/>
</dbReference>
<keyword evidence="15" id="KW-1185">Reference proteome</keyword>
<feature type="binding site" evidence="10">
    <location>
        <begin position="70"/>
        <end position="73"/>
    </location>
    <ligand>
        <name>NADP(+)</name>
        <dbReference type="ChEBI" id="CHEBI:58349"/>
    </ligand>
</feature>
<gene>
    <name evidence="8" type="primary">proC</name>
    <name evidence="14" type="ORF">CLV27_0970</name>
</gene>
<dbReference type="OrthoDB" id="9805754at2"/>
<comment type="catalytic activity">
    <reaction evidence="8 11">
        <text>L-proline + NADP(+) = (S)-1-pyrroline-5-carboxylate + NADPH + 2 H(+)</text>
        <dbReference type="Rhea" id="RHEA:14109"/>
        <dbReference type="ChEBI" id="CHEBI:15378"/>
        <dbReference type="ChEBI" id="CHEBI:17388"/>
        <dbReference type="ChEBI" id="CHEBI:57783"/>
        <dbReference type="ChEBI" id="CHEBI:58349"/>
        <dbReference type="ChEBI" id="CHEBI:60039"/>
        <dbReference type="EC" id="1.5.1.2"/>
    </reaction>
</comment>
<feature type="domain" description="Pyrroline-5-carboxylate reductase dimerisation" evidence="13">
    <location>
        <begin position="162"/>
        <end position="264"/>
    </location>
</feature>
<dbReference type="Pfam" id="PF14748">
    <property type="entry name" value="P5CR_dimer"/>
    <property type="match status" value="1"/>
</dbReference>
<dbReference type="Pfam" id="PF03807">
    <property type="entry name" value="F420_oxidored"/>
    <property type="match status" value="1"/>
</dbReference>
<name>A0A4R1GA25_9BACT</name>
<keyword evidence="7 8" id="KW-0560">Oxidoreductase</keyword>
<comment type="catalytic activity">
    <reaction evidence="8">
        <text>L-proline + NAD(+) = (S)-1-pyrroline-5-carboxylate + NADH + 2 H(+)</text>
        <dbReference type="Rhea" id="RHEA:14105"/>
        <dbReference type="ChEBI" id="CHEBI:15378"/>
        <dbReference type="ChEBI" id="CHEBI:17388"/>
        <dbReference type="ChEBI" id="CHEBI:57540"/>
        <dbReference type="ChEBI" id="CHEBI:57945"/>
        <dbReference type="ChEBI" id="CHEBI:60039"/>
        <dbReference type="EC" id="1.5.1.2"/>
    </reaction>
</comment>
<accession>A0A4R1GA25</accession>
<comment type="function">
    <text evidence="8">Catalyzes the reduction of 1-pyrroline-5-carboxylate (PCA) to L-proline.</text>
</comment>
<dbReference type="AlphaFoldDB" id="A0A4R1GA25"/>
<evidence type="ECO:0000256" key="6">
    <source>
        <dbReference type="ARBA" id="ARBA00022857"/>
    </source>
</evidence>
<sequence>MNLRVGFIGGGNMAEAFISAFVDGELLLPSQISVSDVLKERLDYLKEKYGVKTYLCNLQVVTESDVIFLAVKPQVMTTVLKEVAGSLYPSQIVVSMAAGYPIRKIEEIIGDDKKVVRIMPNILVKIRKGVVAYCDNKRLLDEERKYVKELLSTCSEVFDLDEKLFDAVTALAGSGPAFVFLILEALSDGGVKLGLPRDVALKLATQVLIGSAEMVRAGEHPEVLKDKVTSPAGTTIAGLSALEENRTRFALIKALEEACKRSVEITKLVEGM</sequence>
<comment type="caution">
    <text evidence="14">The sequence shown here is derived from an EMBL/GenBank/DDBJ whole genome shotgun (WGS) entry which is preliminary data.</text>
</comment>
<reference evidence="14 15" key="1">
    <citation type="submission" date="2019-03" db="EMBL/GenBank/DDBJ databases">
        <title>Genomic Encyclopedia of Archaeal and Bacterial Type Strains, Phase II (KMG-II): from individual species to whole genera.</title>
        <authorList>
            <person name="Goeker M."/>
        </authorList>
    </citation>
    <scope>NUCLEOTIDE SEQUENCE [LARGE SCALE GENOMIC DNA]</scope>
    <source>
        <strain evidence="14 15">DSM 24425</strain>
    </source>
</reference>
<evidence type="ECO:0000256" key="1">
    <source>
        <dbReference type="ARBA" id="ARBA00004496"/>
    </source>
</evidence>
<evidence type="ECO:0000313" key="14">
    <source>
        <dbReference type="EMBL" id="TCK04538.1"/>
    </source>
</evidence>
<dbReference type="UniPathway" id="UPA00098">
    <property type="reaction ID" value="UER00361"/>
</dbReference>
<evidence type="ECO:0000256" key="8">
    <source>
        <dbReference type="HAMAP-Rule" id="MF_01925"/>
    </source>
</evidence>
<dbReference type="EMBL" id="SMFV01000003">
    <property type="protein sequence ID" value="TCK04538.1"/>
    <property type="molecule type" value="Genomic_DNA"/>
</dbReference>
<evidence type="ECO:0000256" key="4">
    <source>
        <dbReference type="ARBA" id="ARBA00022605"/>
    </source>
</evidence>
<evidence type="ECO:0000256" key="2">
    <source>
        <dbReference type="ARBA" id="ARBA00005525"/>
    </source>
</evidence>
<dbReference type="InterPro" id="IPR029036">
    <property type="entry name" value="P5CR_dimer"/>
</dbReference>
<feature type="binding site" evidence="10">
    <location>
        <begin position="8"/>
        <end position="13"/>
    </location>
    <ligand>
        <name>NADP(+)</name>
        <dbReference type="ChEBI" id="CHEBI:58349"/>
    </ligand>
</feature>
<comment type="similarity">
    <text evidence="2 8 11">Belongs to the pyrroline-5-carboxylate reductase family.</text>
</comment>
<evidence type="ECO:0000313" key="15">
    <source>
        <dbReference type="Proteomes" id="UP000295777"/>
    </source>
</evidence>
<dbReference type="RefSeq" id="WP_132526353.1">
    <property type="nucleotide sequence ID" value="NZ_SMFV01000003.1"/>
</dbReference>
<keyword evidence="3 8" id="KW-0963">Cytoplasm</keyword>
<feature type="binding site" evidence="10">
    <location>
        <position position="57"/>
    </location>
    <ligand>
        <name>NADPH</name>
        <dbReference type="ChEBI" id="CHEBI:57783"/>
    </ligand>
</feature>
<dbReference type="Gene3D" id="1.10.3730.10">
    <property type="entry name" value="ProC C-terminal domain-like"/>
    <property type="match status" value="1"/>
</dbReference>
<evidence type="ECO:0000256" key="7">
    <source>
        <dbReference type="ARBA" id="ARBA00023002"/>
    </source>
</evidence>
<feature type="domain" description="Pyrroline-5-carboxylate reductase catalytic N-terminal" evidence="12">
    <location>
        <begin position="4"/>
        <end position="99"/>
    </location>
</feature>
<comment type="subcellular location">
    <subcellularLocation>
        <location evidence="1 8">Cytoplasm</location>
    </subcellularLocation>
</comment>
<dbReference type="EC" id="1.5.1.2" evidence="8 9"/>
<comment type="pathway">
    <text evidence="8 11">Amino-acid biosynthesis; L-proline biosynthesis; L-proline from L-glutamate 5-semialdehyde: step 1/1.</text>
</comment>
<dbReference type="InterPro" id="IPR036291">
    <property type="entry name" value="NAD(P)-bd_dom_sf"/>
</dbReference>
<dbReference type="FunFam" id="1.10.3730.10:FF:000001">
    <property type="entry name" value="Pyrroline-5-carboxylate reductase"/>
    <property type="match status" value="1"/>
</dbReference>
<dbReference type="InterPro" id="IPR028939">
    <property type="entry name" value="P5C_Rdtase_cat_N"/>
</dbReference>
<dbReference type="HAMAP" id="MF_01925">
    <property type="entry name" value="P5C_reductase"/>
    <property type="match status" value="1"/>
</dbReference>
<protein>
    <recommendedName>
        <fullName evidence="8 9">Pyrroline-5-carboxylate reductase</fullName>
        <shortName evidence="8">P5C reductase</shortName>
        <shortName evidence="8">P5CR</shortName>
        <ecNumber evidence="8 9">1.5.1.2</ecNumber>
    </recommendedName>
    <alternativeName>
        <fullName evidence="8">PCA reductase</fullName>
    </alternativeName>
</protein>
<dbReference type="PIRSF" id="PIRSF000193">
    <property type="entry name" value="Pyrrol-5-carb_rd"/>
    <property type="match status" value="1"/>
</dbReference>
<dbReference type="InterPro" id="IPR008927">
    <property type="entry name" value="6-PGluconate_DH-like_C_sf"/>
</dbReference>
<evidence type="ECO:0000259" key="12">
    <source>
        <dbReference type="Pfam" id="PF03807"/>
    </source>
</evidence>
<dbReference type="Gene3D" id="3.40.50.720">
    <property type="entry name" value="NAD(P)-binding Rossmann-like Domain"/>
    <property type="match status" value="1"/>
</dbReference>